<dbReference type="PANTHER" id="PTHR43243">
    <property type="entry name" value="INNER MEMBRANE TRANSPORTER YGJI-RELATED"/>
    <property type="match status" value="1"/>
</dbReference>
<keyword evidence="8" id="KW-1185">Reference proteome</keyword>
<feature type="transmembrane region" description="Helical" evidence="6">
    <location>
        <begin position="326"/>
        <end position="349"/>
    </location>
</feature>
<dbReference type="GO" id="GO:0015171">
    <property type="term" value="F:amino acid transmembrane transporter activity"/>
    <property type="evidence" value="ECO:0007669"/>
    <property type="project" value="TreeGrafter"/>
</dbReference>
<evidence type="ECO:0000313" key="8">
    <source>
        <dbReference type="Proteomes" id="UP000198386"/>
    </source>
</evidence>
<dbReference type="Pfam" id="PF13520">
    <property type="entry name" value="AA_permease_2"/>
    <property type="match status" value="1"/>
</dbReference>
<dbReference type="PANTHER" id="PTHR43243:SF24">
    <property type="entry name" value="CATIONIC AMINO ACID TRANSPORT INTEGRAL MEMBRANE PROTEIN ROCE-RELATED"/>
    <property type="match status" value="1"/>
</dbReference>
<protein>
    <submittedName>
        <fullName evidence="7">Amino acid/polyamine/organocation transporter, APC superfamily</fullName>
    </submittedName>
</protein>
<dbReference type="EMBL" id="FZOH01000010">
    <property type="protein sequence ID" value="SNS91272.1"/>
    <property type="molecule type" value="Genomic_DNA"/>
</dbReference>
<organism evidence="7 8">
    <name type="scientific">Geodermatophilus saharensis</name>
    <dbReference type="NCBI Taxonomy" id="1137994"/>
    <lineage>
        <taxon>Bacteria</taxon>
        <taxon>Bacillati</taxon>
        <taxon>Actinomycetota</taxon>
        <taxon>Actinomycetes</taxon>
        <taxon>Geodermatophilales</taxon>
        <taxon>Geodermatophilaceae</taxon>
        <taxon>Geodermatophilus</taxon>
    </lineage>
</organism>
<feature type="transmembrane region" description="Helical" evidence="6">
    <location>
        <begin position="84"/>
        <end position="106"/>
    </location>
</feature>
<accession>A0A239ICX9</accession>
<feature type="transmembrane region" description="Helical" evidence="6">
    <location>
        <begin position="403"/>
        <end position="423"/>
    </location>
</feature>
<feature type="transmembrane region" description="Helical" evidence="6">
    <location>
        <begin position="57"/>
        <end position="78"/>
    </location>
</feature>
<dbReference type="Proteomes" id="UP000198386">
    <property type="component" value="Unassembled WGS sequence"/>
</dbReference>
<feature type="transmembrane region" description="Helical" evidence="6">
    <location>
        <begin position="280"/>
        <end position="306"/>
    </location>
</feature>
<dbReference type="GO" id="GO:0016020">
    <property type="term" value="C:membrane"/>
    <property type="evidence" value="ECO:0007669"/>
    <property type="project" value="UniProtKB-SubCell"/>
</dbReference>
<keyword evidence="2 6" id="KW-0812">Transmembrane</keyword>
<keyword evidence="4 6" id="KW-0472">Membrane</keyword>
<feature type="transmembrane region" description="Helical" evidence="6">
    <location>
        <begin position="171"/>
        <end position="197"/>
    </location>
</feature>
<feature type="region of interest" description="Disordered" evidence="5">
    <location>
        <begin position="1"/>
        <end position="20"/>
    </location>
</feature>
<evidence type="ECO:0000256" key="2">
    <source>
        <dbReference type="ARBA" id="ARBA00022692"/>
    </source>
</evidence>
<feature type="transmembrane region" description="Helical" evidence="6">
    <location>
        <begin position="435"/>
        <end position="454"/>
    </location>
</feature>
<reference evidence="8" key="1">
    <citation type="submission" date="2017-06" db="EMBL/GenBank/DDBJ databases">
        <authorList>
            <person name="Varghese N."/>
            <person name="Submissions S."/>
        </authorList>
    </citation>
    <scope>NUCLEOTIDE SEQUENCE [LARGE SCALE GENOMIC DNA]</scope>
    <source>
        <strain evidence="8">DSM 45423</strain>
    </source>
</reference>
<feature type="transmembrane region" description="Helical" evidence="6">
    <location>
        <begin position="127"/>
        <end position="151"/>
    </location>
</feature>
<dbReference type="PIRSF" id="PIRSF006060">
    <property type="entry name" value="AA_transporter"/>
    <property type="match status" value="1"/>
</dbReference>
<sequence>MGATHARDDDAEEARVSAPSVRSQLFRRKPVVDMVEETGAGRPEGGALARRMGVGQLMGLGIGATIGTGIFFVLTSAVPEAGPAVIVSFVLAAITAGFTALCYAELASTIPVAGSSYSYAYATLGEVVAYVVGWCLVLEYAVSSAAVSVGWSEYLNELLDDTIGLRIPDALSFAPGAGGVVNLPAIVLVTLCALLLVRGASESARANAVMVVLKIVVLLFFAAVAFTAFEAGNLSPFAPLGAAGVGAAASSIFFSFIGLDAVSTAGEEVRDPRRTLPRAIIGSLIVVTTVYLLVAVAAVGAQAAGLFEGQEAGLAVILENVTGSRWPAIVLAAGAVISIFSVTLVTMYGQTRILFAMSRDGMVPSLFSRVDPRTLTPVRGTVAVALFVGALAGFVPLDFLVDLTSMGTLVAFLVVSVGVMVLRSTRPDLPRGFRVPGYPVVPVLSVLFCLYLLYGLPPVTWGLFALWLTLAAVLYVTYARTHSRLRDPR</sequence>
<keyword evidence="3 6" id="KW-1133">Transmembrane helix</keyword>
<dbReference type="InterPro" id="IPR002293">
    <property type="entry name" value="AA/rel_permease1"/>
</dbReference>
<dbReference type="Gene3D" id="1.20.1740.10">
    <property type="entry name" value="Amino acid/polyamine transporter I"/>
    <property type="match status" value="1"/>
</dbReference>
<feature type="transmembrane region" description="Helical" evidence="6">
    <location>
        <begin position="378"/>
        <end position="397"/>
    </location>
</feature>
<dbReference type="AlphaFoldDB" id="A0A239ICX9"/>
<evidence type="ECO:0000256" key="3">
    <source>
        <dbReference type="ARBA" id="ARBA00022989"/>
    </source>
</evidence>
<feature type="transmembrane region" description="Helical" evidence="6">
    <location>
        <begin position="209"/>
        <end position="231"/>
    </location>
</feature>
<feature type="transmembrane region" description="Helical" evidence="6">
    <location>
        <begin position="460"/>
        <end position="479"/>
    </location>
</feature>
<evidence type="ECO:0000256" key="1">
    <source>
        <dbReference type="ARBA" id="ARBA00004141"/>
    </source>
</evidence>
<proteinExistence type="predicted"/>
<comment type="subcellular location">
    <subcellularLocation>
        <location evidence="1">Membrane</location>
        <topology evidence="1">Multi-pass membrane protein</topology>
    </subcellularLocation>
</comment>
<feature type="transmembrane region" description="Helical" evidence="6">
    <location>
        <begin position="237"/>
        <end position="259"/>
    </location>
</feature>
<name>A0A239ICX9_9ACTN</name>
<gene>
    <name evidence="7" type="ORF">SAMN04488107_4285</name>
</gene>
<evidence type="ECO:0000256" key="5">
    <source>
        <dbReference type="SAM" id="MobiDB-lite"/>
    </source>
</evidence>
<evidence type="ECO:0000256" key="4">
    <source>
        <dbReference type="ARBA" id="ARBA00023136"/>
    </source>
</evidence>
<evidence type="ECO:0000313" key="7">
    <source>
        <dbReference type="EMBL" id="SNS91272.1"/>
    </source>
</evidence>
<evidence type="ECO:0000256" key="6">
    <source>
        <dbReference type="SAM" id="Phobius"/>
    </source>
</evidence>